<dbReference type="SUPFAM" id="SSF161098">
    <property type="entry name" value="MetI-like"/>
    <property type="match status" value="1"/>
</dbReference>
<evidence type="ECO:0000313" key="10">
    <source>
        <dbReference type="Proteomes" id="UP000095492"/>
    </source>
</evidence>
<dbReference type="AlphaFoldDB" id="A0A173QXE6"/>
<evidence type="ECO:0000256" key="2">
    <source>
        <dbReference type="ARBA" id="ARBA00022448"/>
    </source>
</evidence>
<evidence type="ECO:0000256" key="7">
    <source>
        <dbReference type="RuleBase" id="RU363032"/>
    </source>
</evidence>
<feature type="transmembrane region" description="Helical" evidence="7">
    <location>
        <begin position="139"/>
        <end position="159"/>
    </location>
</feature>
<feature type="transmembrane region" description="Helical" evidence="7">
    <location>
        <begin position="193"/>
        <end position="214"/>
    </location>
</feature>
<keyword evidence="5 7" id="KW-1133">Transmembrane helix</keyword>
<dbReference type="STRING" id="39490.ERS852448_00072"/>
<dbReference type="OrthoDB" id="9783295at2"/>
<comment type="subcellular location">
    <subcellularLocation>
        <location evidence="1 7">Cell membrane</location>
        <topology evidence="1 7">Multi-pass membrane protein</topology>
    </subcellularLocation>
</comment>
<gene>
    <name evidence="9" type="primary">ssuC_1</name>
    <name evidence="9" type="ORF">ERS852448_00072</name>
</gene>
<organism evidence="9 10">
    <name type="scientific">Eubacterium ramulus</name>
    <dbReference type="NCBI Taxonomy" id="39490"/>
    <lineage>
        <taxon>Bacteria</taxon>
        <taxon>Bacillati</taxon>
        <taxon>Bacillota</taxon>
        <taxon>Clostridia</taxon>
        <taxon>Eubacteriales</taxon>
        <taxon>Eubacteriaceae</taxon>
        <taxon>Eubacterium</taxon>
    </lineage>
</organism>
<dbReference type="InterPro" id="IPR035906">
    <property type="entry name" value="MetI-like_sf"/>
</dbReference>
<feature type="transmembrane region" description="Helical" evidence="7">
    <location>
        <begin position="112"/>
        <end position="132"/>
    </location>
</feature>
<evidence type="ECO:0000256" key="6">
    <source>
        <dbReference type="ARBA" id="ARBA00023136"/>
    </source>
</evidence>
<evidence type="ECO:0000256" key="1">
    <source>
        <dbReference type="ARBA" id="ARBA00004651"/>
    </source>
</evidence>
<comment type="similarity">
    <text evidence="7">Belongs to the binding-protein-dependent transport system permease family.</text>
</comment>
<dbReference type="CDD" id="cd06261">
    <property type="entry name" value="TM_PBP2"/>
    <property type="match status" value="1"/>
</dbReference>
<dbReference type="PROSITE" id="PS50928">
    <property type="entry name" value="ABC_TM1"/>
    <property type="match status" value="1"/>
</dbReference>
<protein>
    <submittedName>
        <fullName evidence="9">Putative aliphatic sulfonates transport permease protein ssuC</fullName>
    </submittedName>
</protein>
<feature type="domain" description="ABC transmembrane type-1" evidence="8">
    <location>
        <begin position="74"/>
        <end position="254"/>
    </location>
</feature>
<name>A0A173QXE6_EUBRA</name>
<evidence type="ECO:0000259" key="8">
    <source>
        <dbReference type="PROSITE" id="PS50928"/>
    </source>
</evidence>
<keyword evidence="3" id="KW-1003">Cell membrane</keyword>
<dbReference type="PANTHER" id="PTHR30151">
    <property type="entry name" value="ALKANE SULFONATE ABC TRANSPORTER-RELATED, MEMBRANE SUBUNIT"/>
    <property type="match status" value="1"/>
</dbReference>
<dbReference type="RefSeq" id="WP_055288826.1">
    <property type="nucleotide sequence ID" value="NZ_CP173382.1"/>
</dbReference>
<dbReference type="Gene3D" id="1.10.3720.10">
    <property type="entry name" value="MetI-like"/>
    <property type="match status" value="1"/>
</dbReference>
<proteinExistence type="inferred from homology"/>
<dbReference type="GO" id="GO:0005886">
    <property type="term" value="C:plasma membrane"/>
    <property type="evidence" value="ECO:0007669"/>
    <property type="project" value="UniProtKB-SubCell"/>
</dbReference>
<feature type="transmembrane region" description="Helical" evidence="7">
    <location>
        <begin position="235"/>
        <end position="254"/>
    </location>
</feature>
<dbReference type="Proteomes" id="UP000095492">
    <property type="component" value="Unassembled WGS sequence"/>
</dbReference>
<dbReference type="GO" id="GO:0055085">
    <property type="term" value="P:transmembrane transport"/>
    <property type="evidence" value="ECO:0007669"/>
    <property type="project" value="InterPro"/>
</dbReference>
<dbReference type="PANTHER" id="PTHR30151:SF19">
    <property type="entry name" value="ABC TRANSPORTER PERMEASE"/>
    <property type="match status" value="1"/>
</dbReference>
<evidence type="ECO:0000256" key="3">
    <source>
        <dbReference type="ARBA" id="ARBA00022475"/>
    </source>
</evidence>
<keyword evidence="6 7" id="KW-0472">Membrane</keyword>
<dbReference type="GeneID" id="97390574"/>
<keyword evidence="4 7" id="KW-0812">Transmembrane</keyword>
<keyword evidence="2 7" id="KW-0813">Transport</keyword>
<evidence type="ECO:0000256" key="4">
    <source>
        <dbReference type="ARBA" id="ARBA00022692"/>
    </source>
</evidence>
<evidence type="ECO:0000256" key="5">
    <source>
        <dbReference type="ARBA" id="ARBA00022989"/>
    </source>
</evidence>
<dbReference type="EMBL" id="CYYA01000001">
    <property type="protein sequence ID" value="CUM70300.1"/>
    <property type="molecule type" value="Genomic_DNA"/>
</dbReference>
<feature type="transmembrane region" description="Helical" evidence="7">
    <location>
        <begin position="78"/>
        <end position="100"/>
    </location>
</feature>
<accession>A0A173QXE6</accession>
<reference evidence="9 10" key="1">
    <citation type="submission" date="2015-09" db="EMBL/GenBank/DDBJ databases">
        <authorList>
            <consortium name="Pathogen Informatics"/>
        </authorList>
    </citation>
    <scope>NUCLEOTIDE SEQUENCE [LARGE SCALE GENOMIC DNA]</scope>
    <source>
        <strain evidence="9 10">2789STDY5608891</strain>
    </source>
</reference>
<evidence type="ECO:0000313" key="9">
    <source>
        <dbReference type="EMBL" id="CUM70300.1"/>
    </source>
</evidence>
<feature type="transmembrane region" description="Helical" evidence="7">
    <location>
        <begin position="24"/>
        <end position="41"/>
    </location>
</feature>
<dbReference type="InterPro" id="IPR000515">
    <property type="entry name" value="MetI-like"/>
</dbReference>
<sequence length="265" mass="30156">MKRPETAQETFLYQHQQYKRKIHFLRIFIFVVFLILWELAADLSWINDFIFSSPKRLVTCFVQMLMEGIIWQHVSITLLETMISFVLVILFTILIAVLLWAKKSVSDISEPYMVVLNSLPKSALAPLLIVWLGGNYKTIIVTGMSVAIFGSILSLYQGFLGVDPNQMKLIETLGGNRRNILTKVVFPANIPNLFSIMKVDIGLCLVGVVIGEFISSRRGLGYMIIYGSQIMKLDWVILGIVILCLIAMGLYQLIVSLEKWYLKKV</sequence>
<dbReference type="Pfam" id="PF00528">
    <property type="entry name" value="BPD_transp_1"/>
    <property type="match status" value="1"/>
</dbReference>